<evidence type="ECO:0000256" key="5">
    <source>
        <dbReference type="SAM" id="Coils"/>
    </source>
</evidence>
<feature type="domain" description="RING-type" evidence="6">
    <location>
        <begin position="16"/>
        <end position="69"/>
    </location>
</feature>
<keyword evidence="1" id="KW-0479">Metal-binding</keyword>
<evidence type="ECO:0000256" key="2">
    <source>
        <dbReference type="ARBA" id="ARBA00022771"/>
    </source>
</evidence>
<gene>
    <name evidence="7" type="ORF">OVN521_LOCUS16244</name>
</gene>
<evidence type="ECO:0000256" key="1">
    <source>
        <dbReference type="ARBA" id="ARBA00022723"/>
    </source>
</evidence>
<dbReference type="InterPro" id="IPR027370">
    <property type="entry name" value="Znf-RING_euk"/>
</dbReference>
<evidence type="ECO:0000259" key="6">
    <source>
        <dbReference type="PROSITE" id="PS50089"/>
    </source>
</evidence>
<accession>A0A819PYR2</accession>
<dbReference type="InterPro" id="IPR013083">
    <property type="entry name" value="Znf_RING/FYVE/PHD"/>
</dbReference>
<dbReference type="GO" id="GO:0008270">
    <property type="term" value="F:zinc ion binding"/>
    <property type="evidence" value="ECO:0007669"/>
    <property type="project" value="UniProtKB-KW"/>
</dbReference>
<dbReference type="EMBL" id="CAJOBG010002678">
    <property type="protein sequence ID" value="CAF4021777.1"/>
    <property type="molecule type" value="Genomic_DNA"/>
</dbReference>
<organism evidence="7 8">
    <name type="scientific">Rotaria magnacalcarata</name>
    <dbReference type="NCBI Taxonomy" id="392030"/>
    <lineage>
        <taxon>Eukaryota</taxon>
        <taxon>Metazoa</taxon>
        <taxon>Spiralia</taxon>
        <taxon>Gnathifera</taxon>
        <taxon>Rotifera</taxon>
        <taxon>Eurotatoria</taxon>
        <taxon>Bdelloidea</taxon>
        <taxon>Philodinida</taxon>
        <taxon>Philodinidae</taxon>
        <taxon>Rotaria</taxon>
    </lineage>
</organism>
<proteinExistence type="predicted"/>
<comment type="caution">
    <text evidence="7">The sequence shown here is derived from an EMBL/GenBank/DDBJ whole genome shotgun (WGS) entry which is preliminary data.</text>
</comment>
<dbReference type="InterPro" id="IPR017907">
    <property type="entry name" value="Znf_RING_CS"/>
</dbReference>
<dbReference type="PROSITE" id="PS50089">
    <property type="entry name" value="ZF_RING_2"/>
    <property type="match status" value="1"/>
</dbReference>
<keyword evidence="3" id="KW-0862">Zinc</keyword>
<evidence type="ECO:0000256" key="4">
    <source>
        <dbReference type="PROSITE-ProRule" id="PRU00175"/>
    </source>
</evidence>
<keyword evidence="8" id="KW-1185">Reference proteome</keyword>
<feature type="coiled-coil region" evidence="5">
    <location>
        <begin position="208"/>
        <end position="265"/>
    </location>
</feature>
<dbReference type="AlphaFoldDB" id="A0A819PYR2"/>
<feature type="coiled-coil region" evidence="5">
    <location>
        <begin position="132"/>
        <end position="166"/>
    </location>
</feature>
<dbReference type="SMART" id="SM00184">
    <property type="entry name" value="RING"/>
    <property type="match status" value="1"/>
</dbReference>
<dbReference type="Gene3D" id="3.30.40.10">
    <property type="entry name" value="Zinc/RING finger domain, C3HC4 (zinc finger)"/>
    <property type="match status" value="1"/>
</dbReference>
<reference evidence="7" key="1">
    <citation type="submission" date="2021-02" db="EMBL/GenBank/DDBJ databases">
        <authorList>
            <person name="Nowell W R."/>
        </authorList>
    </citation>
    <scope>NUCLEOTIDE SEQUENCE</scope>
</reference>
<keyword evidence="5" id="KW-0175">Coiled coil</keyword>
<dbReference type="Pfam" id="PF13445">
    <property type="entry name" value="zf-RING_UBOX"/>
    <property type="match status" value="1"/>
</dbReference>
<dbReference type="SUPFAM" id="SSF57850">
    <property type="entry name" value="RING/U-box"/>
    <property type="match status" value="1"/>
</dbReference>
<evidence type="ECO:0000313" key="8">
    <source>
        <dbReference type="Proteomes" id="UP000663866"/>
    </source>
</evidence>
<evidence type="ECO:0000256" key="3">
    <source>
        <dbReference type="ARBA" id="ARBA00022833"/>
    </source>
</evidence>
<sequence>MAAAIPRHLLETLVNCPSCSQRYNEPRVLPTCGHTVCTTCLENEWNHQELSSTTNEHDDKLNHYCPVKNCRKEICSTIDNYTDLPINKTVLDLIESCNFHVEATGQCYVCNQSPSFVKCSHCCLFVCFECANQHRREALTTLTNNINTLEQEYLNMNDQIDHSRSKLITTRQLSIDTIRSHYTRLIDELRCAQITNEEIVERQATIHNNELELLIDEHRQRCEQINRSIQDLRVIITDWSTIEQFKQLQLKLTHLQEDIREANEIFQERLPEMKVFEFDNDDYKNINHNKHVDSPSQTDELLLINCKQNLLPPSTESMKNLQIDDASSTASSSINNDHVKISTPANSRAIKNHSNGIVNHYKSLNIISTHQPTLKSLSDDNTNDLLLENQQTTRPSPTIITNHRVHPPVSANLLPKTISSSIADLSISTHAHKMSPATIRVPTFQSKLDNCSIEAFKKVPLSQSFDWGMLAVTNTNLILLYNKDKSSLVIFDSNGHENERIQWSDGDIKDLCIYHDDSIIIVGEHKQASKPIECKLYVCNLTRKQLERERVVERGLNCQRVASDEQLIFYASEKGCNKSKVSVFDHELQLQITFECGVEIRSLGVDMQCCYVLGKRREREPARKTMTFSTSTEAGRKKTEIISCEGCSHGFYSKHFTNQPDLSSDDLKNSLDWQTEKQSFYQAIEQINRWEVQSILKIHQRTNGLRQQLSELIKTRTEETKNRLQPLTQETNADCAYDMQPNIISQSSVIVKSIHQNAPVHNVPTGFIRDVTNECFAQVFHNNEQIDEKGCIVQGGSDSYVEVLGKNKYVLGVYRVPLYIQNSMDTRLFFGINSKSTFLQSISCRAPSTYGSSSNTRSFSNGKYNRICKENIINIRVNDVISLIIDCEYFKISIINECTEIEQELAVDTKYCALPWHLQVILLDNNTRIRILPTEIIAE</sequence>
<dbReference type="Proteomes" id="UP000663866">
    <property type="component" value="Unassembled WGS sequence"/>
</dbReference>
<dbReference type="InterPro" id="IPR001841">
    <property type="entry name" value="Znf_RING"/>
</dbReference>
<dbReference type="SUPFAM" id="SSF69322">
    <property type="entry name" value="Tricorn protease domain 2"/>
    <property type="match status" value="1"/>
</dbReference>
<protein>
    <recommendedName>
        <fullName evidence="6">RING-type domain-containing protein</fullName>
    </recommendedName>
</protein>
<dbReference type="PROSITE" id="PS00518">
    <property type="entry name" value="ZF_RING_1"/>
    <property type="match status" value="1"/>
</dbReference>
<name>A0A819PYR2_9BILA</name>
<evidence type="ECO:0000313" key="7">
    <source>
        <dbReference type="EMBL" id="CAF4021777.1"/>
    </source>
</evidence>
<keyword evidence="2 4" id="KW-0863">Zinc-finger</keyword>